<dbReference type="SUPFAM" id="SSF81573">
    <property type="entry name" value="F1F0 ATP synthase subunit B, membrane domain"/>
    <property type="match status" value="1"/>
</dbReference>
<evidence type="ECO:0000256" key="9">
    <source>
        <dbReference type="ARBA" id="ARBA00023065"/>
    </source>
</evidence>
<feature type="transmembrane region" description="Helical" evidence="16">
    <location>
        <begin position="6"/>
        <end position="26"/>
    </location>
</feature>
<dbReference type="InterPro" id="IPR002146">
    <property type="entry name" value="ATP_synth_b/b'su_bac/chlpt"/>
</dbReference>
<feature type="coiled-coil region" evidence="18">
    <location>
        <begin position="51"/>
        <end position="122"/>
    </location>
</feature>
<keyword evidence="8 16" id="KW-1133">Transmembrane helix</keyword>
<dbReference type="AlphaFoldDB" id="A0A090AP22"/>
<dbReference type="STRING" id="40754.THII_2938"/>
<evidence type="ECO:0000256" key="3">
    <source>
        <dbReference type="ARBA" id="ARBA00022475"/>
    </source>
</evidence>
<evidence type="ECO:0000256" key="13">
    <source>
        <dbReference type="ARBA" id="ARBA00025614"/>
    </source>
</evidence>
<dbReference type="PANTHER" id="PTHR33445">
    <property type="entry name" value="ATP SYNTHASE SUBUNIT B', CHLOROPLASTIC"/>
    <property type="match status" value="1"/>
</dbReference>
<dbReference type="EMBL" id="AP014633">
    <property type="protein sequence ID" value="BAP57235.1"/>
    <property type="molecule type" value="Genomic_DNA"/>
</dbReference>
<evidence type="ECO:0000256" key="1">
    <source>
        <dbReference type="ARBA" id="ARBA00005513"/>
    </source>
</evidence>
<keyword evidence="6 16" id="KW-0812">Transmembrane</keyword>
<evidence type="ECO:0000313" key="20">
    <source>
        <dbReference type="Proteomes" id="UP000031623"/>
    </source>
</evidence>
<comment type="subcellular location">
    <subcellularLocation>
        <location evidence="16">Cell membrane</location>
        <topology evidence="16">Single-pass membrane protein</topology>
    </subcellularLocation>
    <subcellularLocation>
        <location evidence="15">Endomembrane system</location>
        <topology evidence="15">Single-pass membrane protein</topology>
    </subcellularLocation>
</comment>
<evidence type="ECO:0000256" key="2">
    <source>
        <dbReference type="ARBA" id="ARBA00022448"/>
    </source>
</evidence>
<name>A0A090AP22_9GAMM</name>
<evidence type="ECO:0000256" key="14">
    <source>
        <dbReference type="ARBA" id="ARBA00026054"/>
    </source>
</evidence>
<comment type="subunit">
    <text evidence="16">F-type ATPases have 2 components, F(1) - the catalytic core - and F(0) - the membrane proton channel. F(1) has five subunits: alpha(3), beta(3), gamma(1), delta(1), epsilon(1). F(0) has three main subunits: a(1), b(2) and c(10-14). The alpha and beta chains form an alternating ring which encloses part of the gamma chain. F(1) is attached to F(0) by a central stalk formed by the gamma and epsilon chains, while a peripheral stalk is formed by the delta and b chains.</text>
</comment>
<comment type="similarity">
    <text evidence="1 16 17">Belongs to the ATPase B chain family.</text>
</comment>
<dbReference type="GO" id="GO:0012505">
    <property type="term" value="C:endomembrane system"/>
    <property type="evidence" value="ECO:0007669"/>
    <property type="project" value="UniProtKB-SubCell"/>
</dbReference>
<evidence type="ECO:0000256" key="11">
    <source>
        <dbReference type="ARBA" id="ARBA00023310"/>
    </source>
</evidence>
<dbReference type="Proteomes" id="UP000031623">
    <property type="component" value="Chromosome"/>
</dbReference>
<evidence type="ECO:0000256" key="5">
    <source>
        <dbReference type="ARBA" id="ARBA00022547"/>
    </source>
</evidence>
<evidence type="ECO:0000256" key="8">
    <source>
        <dbReference type="ARBA" id="ARBA00022989"/>
    </source>
</evidence>
<dbReference type="HAMAP" id="MF_01398">
    <property type="entry name" value="ATP_synth_b_bprime"/>
    <property type="match status" value="1"/>
</dbReference>
<keyword evidence="9 16" id="KW-0406">Ion transport</keyword>
<keyword evidence="2 16" id="KW-0813">Transport</keyword>
<evidence type="ECO:0000256" key="16">
    <source>
        <dbReference type="HAMAP-Rule" id="MF_01398"/>
    </source>
</evidence>
<dbReference type="GO" id="GO:0046933">
    <property type="term" value="F:proton-transporting ATP synthase activity, rotational mechanism"/>
    <property type="evidence" value="ECO:0007669"/>
    <property type="project" value="UniProtKB-UniRule"/>
</dbReference>
<evidence type="ECO:0000256" key="10">
    <source>
        <dbReference type="ARBA" id="ARBA00023136"/>
    </source>
</evidence>
<gene>
    <name evidence="16" type="primary">atpF</name>
    <name evidence="19" type="ORF">THII_2938</name>
</gene>
<dbReference type="FunFam" id="1.20.5.620:FF:000001">
    <property type="entry name" value="ATP synthase subunit b"/>
    <property type="match status" value="1"/>
</dbReference>
<keyword evidence="4" id="KW-0997">Cell inner membrane</keyword>
<evidence type="ECO:0000256" key="4">
    <source>
        <dbReference type="ARBA" id="ARBA00022519"/>
    </source>
</evidence>
<evidence type="ECO:0000256" key="6">
    <source>
        <dbReference type="ARBA" id="ARBA00022692"/>
    </source>
</evidence>
<sequence length="156" mass="17740">MSITVTLFGQILTFMVLVGFVWKFLWGPVTQMMATRSTRIAQGLAAAERGKHELELSEQRAAERLREAKQDAAEIITAANKRANEIIEESKEQARLEGQRQLELAQAEIEQETNRAKEHLREQVVSLSLLMSEKILGREIDASAHHNFLDQMIKEL</sequence>
<dbReference type="InterPro" id="IPR028987">
    <property type="entry name" value="ATP_synth_B-like_membr_sf"/>
</dbReference>
<dbReference type="GO" id="GO:0046961">
    <property type="term" value="F:proton-transporting ATPase activity, rotational mechanism"/>
    <property type="evidence" value="ECO:0007669"/>
    <property type="project" value="TreeGrafter"/>
</dbReference>
<comment type="function">
    <text evidence="13">Component of the F(0) channel, it forms part of the peripheral stalk, linking F(1) to F(0). The b'-subunit is a diverged and duplicated form of b found in plants and photosynthetic bacteria.</text>
</comment>
<evidence type="ECO:0000256" key="7">
    <source>
        <dbReference type="ARBA" id="ARBA00022781"/>
    </source>
</evidence>
<dbReference type="Gene3D" id="1.20.5.620">
    <property type="entry name" value="F1F0 ATP synthase subunit B, membrane domain"/>
    <property type="match status" value="1"/>
</dbReference>
<dbReference type="CDD" id="cd06503">
    <property type="entry name" value="ATP-synt_Fo_b"/>
    <property type="match status" value="1"/>
</dbReference>
<dbReference type="GO" id="GO:0045259">
    <property type="term" value="C:proton-transporting ATP synthase complex"/>
    <property type="evidence" value="ECO:0007669"/>
    <property type="project" value="UniProtKB-KW"/>
</dbReference>
<reference evidence="19" key="1">
    <citation type="journal article" date="2014" name="ISME J.">
        <title>Ecophysiology of Thioploca ingrica as revealed by the complete genome sequence supplemented with proteomic evidence.</title>
        <authorList>
            <person name="Kojima H."/>
            <person name="Ogura Y."/>
            <person name="Yamamoto N."/>
            <person name="Togashi T."/>
            <person name="Mori H."/>
            <person name="Watanabe T."/>
            <person name="Nemoto F."/>
            <person name="Kurokawa K."/>
            <person name="Hayashi T."/>
            <person name="Fukui M."/>
        </authorList>
    </citation>
    <scope>NUCLEOTIDE SEQUENCE [LARGE SCALE GENOMIC DNA]</scope>
</reference>
<dbReference type="GO" id="GO:0005886">
    <property type="term" value="C:plasma membrane"/>
    <property type="evidence" value="ECO:0007669"/>
    <property type="project" value="UniProtKB-SubCell"/>
</dbReference>
<dbReference type="NCBIfam" id="NF004411">
    <property type="entry name" value="PRK05759.1-2"/>
    <property type="match status" value="1"/>
</dbReference>
<comment type="subunit">
    <text evidence="14">F-type ATPases have 2 components, F(1) - the catalytic core - and F(0) - the membrane proton channel. F(1) has five subunits: alpha(3), beta(3), gamma(1), delta(1), epsilon(1). F(0) has four main subunits: a(1), b(2) and c(10-14). The alpha and beta chains form an alternating ring which encloses part of the gamma chain. F(1) is attached to F(0) by a central stalk formed by the gamma and epsilon chains, while a peripheral stalk is formed by the delta and b chains.</text>
</comment>
<evidence type="ECO:0000256" key="18">
    <source>
        <dbReference type="SAM" id="Coils"/>
    </source>
</evidence>
<keyword evidence="11 16" id="KW-0066">ATP synthesis</keyword>
<dbReference type="KEGG" id="tig:THII_2938"/>
<accession>A0A090AP22</accession>
<keyword evidence="3 16" id="KW-1003">Cell membrane</keyword>
<dbReference type="InterPro" id="IPR050059">
    <property type="entry name" value="ATP_synthase_B_chain"/>
</dbReference>
<proteinExistence type="inferred from homology"/>
<dbReference type="OrthoDB" id="9788020at2"/>
<evidence type="ECO:0000313" key="19">
    <source>
        <dbReference type="EMBL" id="BAP57235.1"/>
    </source>
</evidence>
<evidence type="ECO:0000256" key="17">
    <source>
        <dbReference type="RuleBase" id="RU003848"/>
    </source>
</evidence>
<dbReference type="Pfam" id="PF00430">
    <property type="entry name" value="ATP-synt_B"/>
    <property type="match status" value="1"/>
</dbReference>
<comment type="function">
    <text evidence="12 16">F(1)F(0) ATP synthase produces ATP from ADP in the presence of a proton or sodium gradient. F-type ATPases consist of two structural domains, F(1) containing the extramembraneous catalytic core and F(0) containing the membrane proton channel, linked together by a central stalk and a peripheral stalk. During catalysis, ATP synthesis in the catalytic domain of F(1) is coupled via a rotary mechanism of the central stalk subunits to proton translocation.</text>
</comment>
<evidence type="ECO:0000256" key="15">
    <source>
        <dbReference type="ARBA" id="ARBA00037847"/>
    </source>
</evidence>
<keyword evidence="5 16" id="KW-0138">CF(0)</keyword>
<protein>
    <recommendedName>
        <fullName evidence="16">ATP synthase subunit b</fullName>
    </recommendedName>
    <alternativeName>
        <fullName evidence="16">ATP synthase F(0) sector subunit b</fullName>
    </alternativeName>
    <alternativeName>
        <fullName evidence="16">ATPase subunit I</fullName>
    </alternativeName>
    <alternativeName>
        <fullName evidence="16">F-type ATPase subunit b</fullName>
        <shortName evidence="16">F-ATPase subunit b</shortName>
    </alternativeName>
</protein>
<evidence type="ECO:0000256" key="12">
    <source>
        <dbReference type="ARBA" id="ARBA00025198"/>
    </source>
</evidence>
<keyword evidence="10 16" id="KW-0472">Membrane</keyword>
<keyword evidence="20" id="KW-1185">Reference proteome</keyword>
<dbReference type="PANTHER" id="PTHR33445:SF1">
    <property type="entry name" value="ATP SYNTHASE SUBUNIT B"/>
    <property type="match status" value="1"/>
</dbReference>
<organism evidence="19 20">
    <name type="scientific">Thioploca ingrica</name>
    <dbReference type="NCBI Taxonomy" id="40754"/>
    <lineage>
        <taxon>Bacteria</taxon>
        <taxon>Pseudomonadati</taxon>
        <taxon>Pseudomonadota</taxon>
        <taxon>Gammaproteobacteria</taxon>
        <taxon>Thiotrichales</taxon>
        <taxon>Thiotrichaceae</taxon>
        <taxon>Thioploca</taxon>
    </lineage>
</organism>
<keyword evidence="7 16" id="KW-0375">Hydrogen ion transport</keyword>
<dbReference type="NCBIfam" id="TIGR01144">
    <property type="entry name" value="ATP_synt_b"/>
    <property type="match status" value="1"/>
</dbReference>
<dbReference type="InterPro" id="IPR005864">
    <property type="entry name" value="ATP_synth_F0_bsu_bac"/>
</dbReference>
<keyword evidence="18" id="KW-0175">Coiled coil</keyword>
<dbReference type="HOGENOM" id="CLU_079215_4_5_6"/>